<dbReference type="PANTHER" id="PTHR24221">
    <property type="entry name" value="ATP-BINDING CASSETTE SUB-FAMILY B"/>
    <property type="match status" value="1"/>
</dbReference>
<keyword evidence="4" id="KW-0547">Nucleotide-binding</keyword>
<evidence type="ECO:0000256" key="5">
    <source>
        <dbReference type="ARBA" id="ARBA00022840"/>
    </source>
</evidence>
<dbReference type="PROSITE" id="PS00211">
    <property type="entry name" value="ABC_TRANSPORTER_1"/>
    <property type="match status" value="1"/>
</dbReference>
<feature type="transmembrane region" description="Helical" evidence="8">
    <location>
        <begin position="263"/>
        <end position="284"/>
    </location>
</feature>
<dbReference type="PROSITE" id="PS50893">
    <property type="entry name" value="ABC_TRANSPORTER_2"/>
    <property type="match status" value="1"/>
</dbReference>
<evidence type="ECO:0000256" key="2">
    <source>
        <dbReference type="ARBA" id="ARBA00005417"/>
    </source>
</evidence>
<keyword evidence="6 8" id="KW-1133">Transmembrane helix</keyword>
<evidence type="ECO:0000256" key="6">
    <source>
        <dbReference type="ARBA" id="ARBA00022989"/>
    </source>
</evidence>
<dbReference type="Proteomes" id="UP001240643">
    <property type="component" value="Unassembled WGS sequence"/>
</dbReference>
<dbReference type="InterPro" id="IPR003593">
    <property type="entry name" value="AAA+_ATPase"/>
</dbReference>
<keyword evidence="7 8" id="KW-0472">Membrane</keyword>
<feature type="transmembrane region" description="Helical" evidence="8">
    <location>
        <begin position="135"/>
        <end position="155"/>
    </location>
</feature>
<evidence type="ECO:0000259" key="10">
    <source>
        <dbReference type="PROSITE" id="PS50929"/>
    </source>
</evidence>
<dbReference type="EMBL" id="JAUSWO010000001">
    <property type="protein sequence ID" value="MDQ0513942.1"/>
    <property type="molecule type" value="Genomic_DNA"/>
</dbReference>
<dbReference type="InterPro" id="IPR036640">
    <property type="entry name" value="ABC1_TM_sf"/>
</dbReference>
<dbReference type="SUPFAM" id="SSF52540">
    <property type="entry name" value="P-loop containing nucleoside triphosphate hydrolases"/>
    <property type="match status" value="1"/>
</dbReference>
<sequence>MLRATKQILKKHYKIYFLAQFLFFIQVIADITTPLLLQQLINNLYSPQRSLNTIILIGVGMLAVNILSFFMGVTARIISARLTIGFGKEMRLHFYQKITTFTYADLNVFPSSTLISRIGKNLNNMINWLTWANQVLLRAIFMFIGGILATIVILYTNNTSNNFNPNLANQDLRFVIILIVILFIILNFSFIWLAVNKSRKLFFKTQTHSERLNRNIQETFLGIRFIKSYNLENLMFENNARTTEELRKGYVKTYQYENLFGPVINLIMASLTLTVIWTGVHFHLLDLAQIIAITQTLAYLVLSIILATWILSNLGRANVSAKRVYDVLDFKTSMHFLADSQAQKPANTIIKFKDVNFAYFKEAENSLSNINLEIPANQILGIIGRTGSGKSTLVNLIPRLYDATSGVVEIGGVNVKNMNLQALRNLVTVVPQKNNLFSGTIAFNLNFAKENLTTEEMWEALELACAADFVKDRELQLEARVEQRGSNFSGGQKQRLCIARALLKQAKILIFDDSTSALDARTEKQLISNLKQLKGVTKIIVSQKISSIIHADQILVLDQGQIIDIGKHEELIRRCDIYSRIYQSQTGGE</sequence>
<dbReference type="Pfam" id="PF00664">
    <property type="entry name" value="ABC_membrane"/>
    <property type="match status" value="2"/>
</dbReference>
<dbReference type="InterPro" id="IPR003439">
    <property type="entry name" value="ABC_transporter-like_ATP-bd"/>
</dbReference>
<proteinExistence type="inferred from homology"/>
<gene>
    <name evidence="11" type="ORF">J2Z62_000380</name>
</gene>
<reference evidence="11" key="1">
    <citation type="submission" date="2023-07" db="EMBL/GenBank/DDBJ databases">
        <title>Genomic Encyclopedia of Type Strains, Phase IV (KMG-IV): sequencing the most valuable type-strain genomes for metagenomic binning, comparative biology and taxonomic classification.</title>
        <authorList>
            <person name="Goeker M."/>
        </authorList>
    </citation>
    <scope>NUCLEOTIDE SEQUENCE [LARGE SCALE GENOMIC DNA]</scope>
    <source>
        <strain evidence="11">DSM 21204</strain>
    </source>
</reference>
<comment type="similarity">
    <text evidence="2">Belongs to the ABC transporter superfamily.</text>
</comment>
<dbReference type="GO" id="GO:0005524">
    <property type="term" value="F:ATP binding"/>
    <property type="evidence" value="ECO:0007669"/>
    <property type="project" value="UniProtKB-KW"/>
</dbReference>
<name>A0ABU0LZ15_9BACT</name>
<dbReference type="RefSeq" id="WP_256547364.1">
    <property type="nucleotide sequence ID" value="NZ_CP101809.1"/>
</dbReference>
<evidence type="ECO:0000259" key="9">
    <source>
        <dbReference type="PROSITE" id="PS50893"/>
    </source>
</evidence>
<protein>
    <submittedName>
        <fullName evidence="11">ATP-binding cassette subfamily B multidrug efflux pump</fullName>
    </submittedName>
</protein>
<feature type="transmembrane region" description="Helical" evidence="8">
    <location>
        <begin position="53"/>
        <end position="78"/>
    </location>
</feature>
<dbReference type="SUPFAM" id="SSF90123">
    <property type="entry name" value="ABC transporter transmembrane region"/>
    <property type="match status" value="1"/>
</dbReference>
<dbReference type="InterPro" id="IPR039421">
    <property type="entry name" value="Type_1_exporter"/>
</dbReference>
<feature type="domain" description="ABC transmembrane type-1" evidence="10">
    <location>
        <begin position="21"/>
        <end position="316"/>
    </location>
</feature>
<dbReference type="PROSITE" id="PS50929">
    <property type="entry name" value="ABC_TM1F"/>
    <property type="match status" value="1"/>
</dbReference>
<dbReference type="Gene3D" id="1.20.1560.10">
    <property type="entry name" value="ABC transporter type 1, transmembrane domain"/>
    <property type="match status" value="1"/>
</dbReference>
<dbReference type="InterPro" id="IPR027417">
    <property type="entry name" value="P-loop_NTPase"/>
</dbReference>
<organism evidence="11 12">
    <name type="scientific">Mycoplasmoides fastidiosum</name>
    <dbReference type="NCBI Taxonomy" id="92758"/>
    <lineage>
        <taxon>Bacteria</taxon>
        <taxon>Bacillati</taxon>
        <taxon>Mycoplasmatota</taxon>
        <taxon>Mycoplasmoidales</taxon>
        <taxon>Mycoplasmoidaceae</taxon>
        <taxon>Mycoplasmoides</taxon>
    </lineage>
</organism>
<dbReference type="PANTHER" id="PTHR24221:SF276">
    <property type="entry name" value="ABC TRANSPORTER, ATP-BINDING_PERMEASE PROTEIN"/>
    <property type="match status" value="1"/>
</dbReference>
<evidence type="ECO:0000313" key="12">
    <source>
        <dbReference type="Proteomes" id="UP001240643"/>
    </source>
</evidence>
<dbReference type="Gene3D" id="3.40.50.300">
    <property type="entry name" value="P-loop containing nucleotide triphosphate hydrolases"/>
    <property type="match status" value="1"/>
</dbReference>
<dbReference type="Pfam" id="PF00005">
    <property type="entry name" value="ABC_tran"/>
    <property type="match status" value="1"/>
</dbReference>
<dbReference type="SMART" id="SM00382">
    <property type="entry name" value="AAA"/>
    <property type="match status" value="1"/>
</dbReference>
<keyword evidence="3 8" id="KW-0812">Transmembrane</keyword>
<keyword evidence="12" id="KW-1185">Reference proteome</keyword>
<evidence type="ECO:0000256" key="8">
    <source>
        <dbReference type="SAM" id="Phobius"/>
    </source>
</evidence>
<comment type="caution">
    <text evidence="11">The sequence shown here is derived from an EMBL/GenBank/DDBJ whole genome shotgun (WGS) entry which is preliminary data.</text>
</comment>
<feature type="domain" description="ABC transporter" evidence="9">
    <location>
        <begin position="350"/>
        <end position="584"/>
    </location>
</feature>
<dbReference type="InterPro" id="IPR011527">
    <property type="entry name" value="ABC1_TM_dom"/>
</dbReference>
<keyword evidence="5 11" id="KW-0067">ATP-binding</keyword>
<feature type="transmembrane region" description="Helical" evidence="8">
    <location>
        <begin position="290"/>
        <end position="312"/>
    </location>
</feature>
<accession>A0ABU0LZ15</accession>
<evidence type="ECO:0000256" key="1">
    <source>
        <dbReference type="ARBA" id="ARBA00004651"/>
    </source>
</evidence>
<comment type="subcellular location">
    <subcellularLocation>
        <location evidence="1">Cell membrane</location>
        <topology evidence="1">Multi-pass membrane protein</topology>
    </subcellularLocation>
</comment>
<feature type="transmembrane region" description="Helical" evidence="8">
    <location>
        <begin position="175"/>
        <end position="195"/>
    </location>
</feature>
<evidence type="ECO:0000256" key="3">
    <source>
        <dbReference type="ARBA" id="ARBA00022692"/>
    </source>
</evidence>
<evidence type="ECO:0000256" key="7">
    <source>
        <dbReference type="ARBA" id="ARBA00023136"/>
    </source>
</evidence>
<dbReference type="InterPro" id="IPR017871">
    <property type="entry name" value="ABC_transporter-like_CS"/>
</dbReference>
<evidence type="ECO:0000256" key="4">
    <source>
        <dbReference type="ARBA" id="ARBA00022741"/>
    </source>
</evidence>
<evidence type="ECO:0000313" key="11">
    <source>
        <dbReference type="EMBL" id="MDQ0513942.1"/>
    </source>
</evidence>